<gene>
    <name evidence="2" type="ORF">Sipo8835_10395</name>
</gene>
<dbReference type="InterPro" id="IPR000639">
    <property type="entry name" value="Epox_hydrolase-like"/>
</dbReference>
<protein>
    <submittedName>
        <fullName evidence="2">Haloalkane dehalogenase</fullName>
        <ecNumber evidence="2">3.8.1.5</ecNumber>
    </submittedName>
</protein>
<dbReference type="EC" id="3.8.1.5" evidence="2"/>
<evidence type="ECO:0000313" key="3">
    <source>
        <dbReference type="Proteomes" id="UP000318720"/>
    </source>
</evidence>
<dbReference type="InterPro" id="IPR029058">
    <property type="entry name" value="AB_hydrolase_fold"/>
</dbReference>
<dbReference type="AlphaFoldDB" id="A0AAE9B1Z6"/>
<proteinExistence type="predicted"/>
<evidence type="ECO:0000259" key="1">
    <source>
        <dbReference type="Pfam" id="PF00561"/>
    </source>
</evidence>
<name>A0AAE9B1Z6_9ACTN</name>
<dbReference type="GO" id="GO:0018786">
    <property type="term" value="F:haloalkane dehalogenase activity"/>
    <property type="evidence" value="ECO:0007669"/>
    <property type="project" value="UniProtKB-EC"/>
</dbReference>
<feature type="domain" description="AB hydrolase-1" evidence="1">
    <location>
        <begin position="21"/>
        <end position="132"/>
    </location>
</feature>
<sequence>MPEIAALGSTMHYLDDGEGVPLVFLHGNCASSYVWRNVLPYVGGGRLLAPDLIGMGRSGKPDIPYLFADHARYLDAWTEALRLDRVVLVGHDWGGTLACDWAARHPERVHGVVLLESIIKPMTWDELGPMARARCEAINTPGVGEEMVLRQDLYLRQAYTGGGGVLTTVADDDMNAHLAPHPTPDSRRPLLAWARQIPLDGQPAELVARMRAFNAWLKASPDVPKLLLTFQGSPTLLVDEAMSSWCAANIAALETVPCGTAGHFAPEDRPREIAAAISSWIGRHRLLETPHGEGARRLP</sequence>
<dbReference type="InterPro" id="IPR000073">
    <property type="entry name" value="AB_hydrolase_1"/>
</dbReference>
<dbReference type="GO" id="GO:0016020">
    <property type="term" value="C:membrane"/>
    <property type="evidence" value="ECO:0007669"/>
    <property type="project" value="TreeGrafter"/>
</dbReference>
<comment type="caution">
    <text evidence="2">The sequence shown here is derived from an EMBL/GenBank/DDBJ whole genome shotgun (WGS) entry which is preliminary data.</text>
</comment>
<dbReference type="PANTHER" id="PTHR43798:SF33">
    <property type="entry name" value="HYDROLASE, PUTATIVE (AFU_ORTHOLOGUE AFUA_2G14860)-RELATED"/>
    <property type="match status" value="1"/>
</dbReference>
<dbReference type="Pfam" id="PF00561">
    <property type="entry name" value="Abhydrolase_1"/>
    <property type="match status" value="1"/>
</dbReference>
<reference evidence="2 3" key="1">
    <citation type="submission" date="2019-03" db="EMBL/GenBank/DDBJ databases">
        <title>Comparative genomic analyses of the sweetpotato soil rot pathogen, Streptomyces ipomoeae.</title>
        <authorList>
            <person name="Ruschel Soares N."/>
            <person name="Badger J.H."/>
            <person name="Huguet-Tapia J.C."/>
            <person name="Clark C.A."/>
            <person name="Pettis G.S."/>
        </authorList>
    </citation>
    <scope>NUCLEOTIDE SEQUENCE [LARGE SCALE GENOMIC DNA]</scope>
    <source>
        <strain evidence="2 3">88-35</strain>
    </source>
</reference>
<organism evidence="2 3">
    <name type="scientific">Streptomyces ipomoeae</name>
    <dbReference type="NCBI Taxonomy" id="103232"/>
    <lineage>
        <taxon>Bacteria</taxon>
        <taxon>Bacillati</taxon>
        <taxon>Actinomycetota</taxon>
        <taxon>Actinomycetes</taxon>
        <taxon>Kitasatosporales</taxon>
        <taxon>Streptomycetaceae</taxon>
        <taxon>Streptomyces</taxon>
    </lineage>
</organism>
<dbReference type="InterPro" id="IPR050266">
    <property type="entry name" value="AB_hydrolase_sf"/>
</dbReference>
<dbReference type="Proteomes" id="UP000318720">
    <property type="component" value="Unassembled WGS sequence"/>
</dbReference>
<dbReference type="SUPFAM" id="SSF53474">
    <property type="entry name" value="alpha/beta-Hydrolases"/>
    <property type="match status" value="1"/>
</dbReference>
<accession>A0AAE9B1Z6</accession>
<dbReference type="PANTHER" id="PTHR43798">
    <property type="entry name" value="MONOACYLGLYCEROL LIPASE"/>
    <property type="match status" value="1"/>
</dbReference>
<dbReference type="NCBIfam" id="NF002938">
    <property type="entry name" value="PRK03592.1"/>
    <property type="match status" value="1"/>
</dbReference>
<dbReference type="PRINTS" id="PR00412">
    <property type="entry name" value="EPOXHYDRLASE"/>
</dbReference>
<dbReference type="Gene3D" id="3.40.50.1820">
    <property type="entry name" value="alpha/beta hydrolase"/>
    <property type="match status" value="1"/>
</dbReference>
<evidence type="ECO:0000313" key="2">
    <source>
        <dbReference type="EMBL" id="TQE36377.1"/>
    </source>
</evidence>
<dbReference type="PRINTS" id="PR00111">
    <property type="entry name" value="ABHYDROLASE"/>
</dbReference>
<keyword evidence="2" id="KW-0378">Hydrolase</keyword>
<dbReference type="EMBL" id="SPAZ01000092">
    <property type="protein sequence ID" value="TQE36377.1"/>
    <property type="molecule type" value="Genomic_DNA"/>
</dbReference>
<dbReference type="RefSeq" id="WP_009339200.1">
    <property type="nucleotide sequence ID" value="NZ_JARAVA010000026.1"/>
</dbReference>